<evidence type="ECO:0000256" key="1">
    <source>
        <dbReference type="SAM" id="MobiDB-lite"/>
    </source>
</evidence>
<feature type="compositionally biased region" description="Basic and acidic residues" evidence="1">
    <location>
        <begin position="82"/>
        <end position="98"/>
    </location>
</feature>
<protein>
    <submittedName>
        <fullName evidence="2">Uncharacterized protein</fullName>
    </submittedName>
</protein>
<reference evidence="3" key="1">
    <citation type="journal article" date="2017" name="Genome Biol.">
        <title>Comparative genomics reveals high biological diversity and specific adaptations in the industrially and medically important fungal genus Aspergillus.</title>
        <authorList>
            <person name="de Vries R.P."/>
            <person name="Riley R."/>
            <person name="Wiebenga A."/>
            <person name="Aguilar-Osorio G."/>
            <person name="Amillis S."/>
            <person name="Uchima C.A."/>
            <person name="Anderluh G."/>
            <person name="Asadollahi M."/>
            <person name="Askin M."/>
            <person name="Barry K."/>
            <person name="Battaglia E."/>
            <person name="Bayram O."/>
            <person name="Benocci T."/>
            <person name="Braus-Stromeyer S.A."/>
            <person name="Caldana C."/>
            <person name="Canovas D."/>
            <person name="Cerqueira G.C."/>
            <person name="Chen F."/>
            <person name="Chen W."/>
            <person name="Choi C."/>
            <person name="Clum A."/>
            <person name="Dos Santos R.A."/>
            <person name="Damasio A.R."/>
            <person name="Diallinas G."/>
            <person name="Emri T."/>
            <person name="Fekete E."/>
            <person name="Flipphi M."/>
            <person name="Freyberg S."/>
            <person name="Gallo A."/>
            <person name="Gournas C."/>
            <person name="Habgood R."/>
            <person name="Hainaut M."/>
            <person name="Harispe M.L."/>
            <person name="Henrissat B."/>
            <person name="Hilden K.S."/>
            <person name="Hope R."/>
            <person name="Hossain A."/>
            <person name="Karabika E."/>
            <person name="Karaffa L."/>
            <person name="Karanyi Z."/>
            <person name="Krasevec N."/>
            <person name="Kuo A."/>
            <person name="Kusch H."/>
            <person name="LaButti K."/>
            <person name="Lagendijk E.L."/>
            <person name="Lapidus A."/>
            <person name="Levasseur A."/>
            <person name="Lindquist E."/>
            <person name="Lipzen A."/>
            <person name="Logrieco A.F."/>
            <person name="MacCabe A."/>
            <person name="Maekelae M.R."/>
            <person name="Malavazi I."/>
            <person name="Melin P."/>
            <person name="Meyer V."/>
            <person name="Mielnichuk N."/>
            <person name="Miskei M."/>
            <person name="Molnar A.P."/>
            <person name="Mule G."/>
            <person name="Ngan C.Y."/>
            <person name="Orejas M."/>
            <person name="Orosz E."/>
            <person name="Ouedraogo J.P."/>
            <person name="Overkamp K.M."/>
            <person name="Park H.-S."/>
            <person name="Perrone G."/>
            <person name="Piumi F."/>
            <person name="Punt P.J."/>
            <person name="Ram A.F."/>
            <person name="Ramon A."/>
            <person name="Rauscher S."/>
            <person name="Record E."/>
            <person name="Riano-Pachon D.M."/>
            <person name="Robert V."/>
            <person name="Roehrig J."/>
            <person name="Ruller R."/>
            <person name="Salamov A."/>
            <person name="Salih N.S."/>
            <person name="Samson R.A."/>
            <person name="Sandor E."/>
            <person name="Sanguinetti M."/>
            <person name="Schuetze T."/>
            <person name="Sepcic K."/>
            <person name="Shelest E."/>
            <person name="Sherlock G."/>
            <person name="Sophianopoulou V."/>
            <person name="Squina F.M."/>
            <person name="Sun H."/>
            <person name="Susca A."/>
            <person name="Todd R.B."/>
            <person name="Tsang A."/>
            <person name="Unkles S.E."/>
            <person name="van de Wiele N."/>
            <person name="van Rossen-Uffink D."/>
            <person name="Oliveira J.V."/>
            <person name="Vesth T.C."/>
            <person name="Visser J."/>
            <person name="Yu J.-H."/>
            <person name="Zhou M."/>
            <person name="Andersen M.R."/>
            <person name="Archer D.B."/>
            <person name="Baker S.E."/>
            <person name="Benoit I."/>
            <person name="Brakhage A.A."/>
            <person name="Braus G.H."/>
            <person name="Fischer R."/>
            <person name="Frisvad J.C."/>
            <person name="Goldman G.H."/>
            <person name="Houbraken J."/>
            <person name="Oakley B."/>
            <person name="Pocsi I."/>
            <person name="Scazzocchio C."/>
            <person name="Seiboth B."/>
            <person name="vanKuyk P.A."/>
            <person name="Wortman J."/>
            <person name="Dyer P.S."/>
            <person name="Grigoriev I.V."/>
        </authorList>
    </citation>
    <scope>NUCLEOTIDE SEQUENCE [LARGE SCALE GENOMIC DNA]</scope>
    <source>
        <strain evidence="3">CBS 106.47</strain>
    </source>
</reference>
<proteinExistence type="predicted"/>
<feature type="region of interest" description="Disordered" evidence="1">
    <location>
        <begin position="1"/>
        <end position="31"/>
    </location>
</feature>
<feature type="region of interest" description="Disordered" evidence="1">
    <location>
        <begin position="80"/>
        <end position="103"/>
    </location>
</feature>
<organism evidence="2 3">
    <name type="scientific">Aspergillus luchuensis (strain CBS 106.47)</name>
    <dbReference type="NCBI Taxonomy" id="1137211"/>
    <lineage>
        <taxon>Eukaryota</taxon>
        <taxon>Fungi</taxon>
        <taxon>Dikarya</taxon>
        <taxon>Ascomycota</taxon>
        <taxon>Pezizomycotina</taxon>
        <taxon>Eurotiomycetes</taxon>
        <taxon>Eurotiomycetidae</taxon>
        <taxon>Eurotiales</taxon>
        <taxon>Aspergillaceae</taxon>
        <taxon>Aspergillus</taxon>
        <taxon>Aspergillus subgen. Circumdati</taxon>
    </lineage>
</organism>
<evidence type="ECO:0000313" key="2">
    <source>
        <dbReference type="EMBL" id="OJZ87133.1"/>
    </source>
</evidence>
<dbReference type="Proteomes" id="UP000184063">
    <property type="component" value="Unassembled WGS sequence"/>
</dbReference>
<gene>
    <name evidence="2" type="ORF">ASPFODRAFT_70125</name>
</gene>
<dbReference type="VEuPathDB" id="FungiDB:ASPFODRAFT_70125"/>
<dbReference type="EMBL" id="KV878240">
    <property type="protein sequence ID" value="OJZ87133.1"/>
    <property type="molecule type" value="Genomic_DNA"/>
</dbReference>
<feature type="compositionally biased region" description="Polar residues" evidence="1">
    <location>
        <begin position="19"/>
        <end position="31"/>
    </location>
</feature>
<evidence type="ECO:0000313" key="3">
    <source>
        <dbReference type="Proteomes" id="UP000184063"/>
    </source>
</evidence>
<name>A0A1M3TK74_ASPLC</name>
<dbReference type="AlphaFoldDB" id="A0A1M3TK74"/>
<accession>A0A1M3TK74</accession>
<sequence length="150" mass="16714">MSDLPYCKNKTTPKLIDTPQHTTQSLPSSFPFNTRSNLSSLGFQHLLRRKGAQLNLQPPDPPRWSNTLAPNVTQLSVVRPRLGADTRGDKYAGEKDDGKDEDENSVVVYSVGSISQSVKIRIRQAPTHNFQTSIVTLTAKLLKRPDMTKI</sequence>